<proteinExistence type="predicted"/>
<dbReference type="OrthoDB" id="5288472at2"/>
<dbReference type="Proteomes" id="UP000199233">
    <property type="component" value="Unassembled WGS sequence"/>
</dbReference>
<accession>A0A1H9E5V4</accession>
<evidence type="ECO:0000313" key="2">
    <source>
        <dbReference type="EMBL" id="SEQ20623.1"/>
    </source>
</evidence>
<dbReference type="AlphaFoldDB" id="A0A1H9E5V4"/>
<feature type="domain" description="Hydantoinase B/oxoprolinase" evidence="1">
    <location>
        <begin position="85"/>
        <end position="616"/>
    </location>
</feature>
<name>A0A1H9E5V4_9GAMM</name>
<organism evidence="2 3">
    <name type="scientific">Solimonas aquatica</name>
    <dbReference type="NCBI Taxonomy" id="489703"/>
    <lineage>
        <taxon>Bacteria</taxon>
        <taxon>Pseudomonadati</taxon>
        <taxon>Pseudomonadota</taxon>
        <taxon>Gammaproteobacteria</taxon>
        <taxon>Nevskiales</taxon>
        <taxon>Nevskiaceae</taxon>
        <taxon>Solimonas</taxon>
    </lineage>
</organism>
<dbReference type="InterPro" id="IPR003692">
    <property type="entry name" value="Hydantoinase_B"/>
</dbReference>
<dbReference type="EMBL" id="FOFS01000004">
    <property type="protein sequence ID" value="SEQ20623.1"/>
    <property type="molecule type" value="Genomic_DNA"/>
</dbReference>
<evidence type="ECO:0000313" key="3">
    <source>
        <dbReference type="Proteomes" id="UP000199233"/>
    </source>
</evidence>
<dbReference type="Pfam" id="PF02538">
    <property type="entry name" value="Hydantoinase_B"/>
    <property type="match status" value="1"/>
</dbReference>
<sequence length="757" mass="84170">MHDKISAEEQVLIDKFLADNKLFLGPDPEIMRNHSIQPRSSVEDEILKKGLDTHQVHHVRGLINAALSEAFSMVNQMGAAPGAKWGDLVTGIYTAQGDLAMIAPHGIIAFAACCFYPIRFIIKNWITDPTVGVKDGDGFIHNDARYGGVHNTDQSMMMPLFYKGELVCWLSSTIHEGENGACEPGGMPAAAESKYDEGIKMSPFKVVENFRLKRDLVTFLQNSVRDPKLQLEDMKVKLHAVMRLRERIIAILDQFGRDALMGTLRLHLEDTETEMRRRIREMPDGTTRVLQFMDSSLRENCLQKLSLAITVKGERLIMDFRGSAPQFMNRAVNTNIASFKAALCTGLLQNIWPDLPHTMAVLSPIEIISDRNSIIDAEGEMPQAMSLMPMFKACVAWTIPMNKLNYSVPTRYSAIIASQYDQAATFIYGGLTQHGDVTGNFCSDINGNGQGARSHADGEHSVSPVFGFMCDSGEQEINEEDTPIIRLGAQRLAKDRIGWGKYRGGMGYEQIATARGSGMWGFMTGCEGSKFPSAQGLFGGYSCPSYQLLKIKGINIFEELRKDPKVVEVFDIVELMNKQPIKGGQYSSNDMGMTFELCNEGEIYMICQGSGGGYGDVLERDPKLVMKDLAEDLMSHENARDIYKVVYDEKTLIVDEQATAELRAQTRLARIQRGKPFEQFCIEWVKPEPPTNVPYFGSWNDNSVIWTVNPAIGLRSNMPASAMSGVFMPNPKDLQILQLQAQNEALKAKLAACESKA</sequence>
<keyword evidence="3" id="KW-1185">Reference proteome</keyword>
<dbReference type="RefSeq" id="WP_093283834.1">
    <property type="nucleotide sequence ID" value="NZ_FOFS01000004.1"/>
</dbReference>
<gene>
    <name evidence="2" type="ORF">SAMN04488038_104281</name>
</gene>
<reference evidence="2 3" key="1">
    <citation type="submission" date="2016-10" db="EMBL/GenBank/DDBJ databases">
        <authorList>
            <person name="de Groot N.N."/>
        </authorList>
    </citation>
    <scope>NUCLEOTIDE SEQUENCE [LARGE SCALE GENOMIC DNA]</scope>
    <source>
        <strain evidence="2 3">DSM 25927</strain>
    </source>
</reference>
<dbReference type="STRING" id="489703.SAMN04488038_104281"/>
<dbReference type="GO" id="GO:0003824">
    <property type="term" value="F:catalytic activity"/>
    <property type="evidence" value="ECO:0007669"/>
    <property type="project" value="InterPro"/>
</dbReference>
<evidence type="ECO:0000259" key="1">
    <source>
        <dbReference type="Pfam" id="PF02538"/>
    </source>
</evidence>
<protein>
    <submittedName>
        <fullName evidence="2">N-methylhydantoinase B/oxoprolinase/acetone carboxylase, alpha subunit</fullName>
    </submittedName>
</protein>